<dbReference type="Proteomes" id="UP000318717">
    <property type="component" value="Unassembled WGS sequence"/>
</dbReference>
<evidence type="ECO:0000256" key="1">
    <source>
        <dbReference type="SAM" id="Coils"/>
    </source>
</evidence>
<dbReference type="InterPro" id="IPR052934">
    <property type="entry name" value="Methyl-DNA_Rec/Restrict_Enz"/>
</dbReference>
<dbReference type="Gene3D" id="3.40.50.300">
    <property type="entry name" value="P-loop containing nucleotide triphosphate hydrolases"/>
    <property type="match status" value="1"/>
</dbReference>
<proteinExistence type="predicted"/>
<dbReference type="RefSeq" id="WP_167496189.1">
    <property type="nucleotide sequence ID" value="NZ_BJLF01000010.1"/>
</dbReference>
<feature type="domain" description="ATPase dynein-related AAA" evidence="2">
    <location>
        <begin position="394"/>
        <end position="491"/>
    </location>
</feature>
<keyword evidence="4" id="KW-1185">Reference proteome</keyword>
<feature type="coiled-coil region" evidence="1">
    <location>
        <begin position="283"/>
        <end position="323"/>
    </location>
</feature>
<dbReference type="SUPFAM" id="SSF52540">
    <property type="entry name" value="P-loop containing nucleoside triphosphate hydrolases"/>
    <property type="match status" value="1"/>
</dbReference>
<protein>
    <recommendedName>
        <fullName evidence="2">ATPase dynein-related AAA domain-containing protein</fullName>
    </recommendedName>
</protein>
<dbReference type="GO" id="GO:0005524">
    <property type="term" value="F:ATP binding"/>
    <property type="evidence" value="ECO:0007669"/>
    <property type="project" value="InterPro"/>
</dbReference>
<gene>
    <name evidence="3" type="ORF">VIN01S_22380</name>
</gene>
<evidence type="ECO:0000259" key="2">
    <source>
        <dbReference type="Pfam" id="PF07728"/>
    </source>
</evidence>
<dbReference type="EMBL" id="BJLF01000010">
    <property type="protein sequence ID" value="GEA51434.1"/>
    <property type="molecule type" value="Genomic_DNA"/>
</dbReference>
<dbReference type="PANTHER" id="PTHR37291">
    <property type="entry name" value="5-METHYLCYTOSINE-SPECIFIC RESTRICTION ENZYME B"/>
    <property type="match status" value="1"/>
</dbReference>
<dbReference type="InterPro" id="IPR011704">
    <property type="entry name" value="ATPase_dyneun-rel_AAA"/>
</dbReference>
<keyword evidence="1" id="KW-0175">Coiled coil</keyword>
<comment type="caution">
    <text evidence="3">The sequence shown here is derived from an EMBL/GenBank/DDBJ whole genome shotgun (WGS) entry which is preliminary data.</text>
</comment>
<dbReference type="AlphaFoldDB" id="A0A4Y3HYW1"/>
<evidence type="ECO:0000313" key="3">
    <source>
        <dbReference type="EMBL" id="GEA51434.1"/>
    </source>
</evidence>
<dbReference type="InterPro" id="IPR027417">
    <property type="entry name" value="P-loop_NTPase"/>
</dbReference>
<evidence type="ECO:0000313" key="4">
    <source>
        <dbReference type="Proteomes" id="UP000318717"/>
    </source>
</evidence>
<sequence length="658" mass="74610">MANQYFTQHQVDLLEKWAGQKSVKNNPEQDADYDELKRAYNIVGEWAEEVKTQLFPDGYVKIRRSPVNQGGNFFSYLWAKIYPTKDAPTSLAYTVHLSTDDFGVKIDSINSPHLESPMTSLRGDYDNSPIFKGLSLPDGISLTFDELVAWSVNAIRNFTLSYDDVASKLNLITGDAEIRDPKVKDYAIKGTSLNQILYGPPGTGKTYHTIQVSVEAAEPTFVWETRAELKAKYVELVESKRIQFVTFHQSYGYEEFVEGLSAKVTANEQINYVVKDGIFKSISRSAKENLEDSQKDQHKLDQEQKFELALDEFKQAIMETETEGFPLTDACSITSIEDSGFRYGGSWGSSPIMKFEDLKTLYLDGVTTRQEIKKNPSVSGLAKQHASYFIRALKQIQKRTPTVLSATAQRHKQNYVLVIDEINRGNISKIFGELITLIEPSKRSGAEEALEVVLPQSGARLAVPDNLYIIGTMNTADRSLAMMDTALRRRFDFKEMMPDSSLLAGSVIDGIDLQKLLDTLNQRIEILYDREHTLGHAFFMGVQKFDDLLSVFQNKIIPLLEEYFFEDWEKIRLVLADNQKEETLQFVTRKEQSSDELTKLFGRNHQLDGYGEAVIKYTLAEESALVWKDPNAYKGIYQSLSSKADTNEQAYENTEDVS</sequence>
<organism evidence="3 4">
    <name type="scientific">Vibrio inusitatus NBRC 102082</name>
    <dbReference type="NCBI Taxonomy" id="1219070"/>
    <lineage>
        <taxon>Bacteria</taxon>
        <taxon>Pseudomonadati</taxon>
        <taxon>Pseudomonadota</taxon>
        <taxon>Gammaproteobacteria</taxon>
        <taxon>Vibrionales</taxon>
        <taxon>Vibrionaceae</taxon>
        <taxon>Vibrio</taxon>
    </lineage>
</organism>
<name>A0A4Y3HYW1_9VIBR</name>
<accession>A0A4Y3HYW1</accession>
<reference evidence="3 4" key="1">
    <citation type="submission" date="2019-06" db="EMBL/GenBank/DDBJ databases">
        <title>Whole genome shotgun sequence of Vibrio inusitatus NBRC 102082.</title>
        <authorList>
            <person name="Hosoyama A."/>
            <person name="Uohara A."/>
            <person name="Ohji S."/>
            <person name="Ichikawa N."/>
        </authorList>
    </citation>
    <scope>NUCLEOTIDE SEQUENCE [LARGE SCALE GENOMIC DNA]</scope>
    <source>
        <strain evidence="3 4">NBRC 102082</strain>
    </source>
</reference>
<dbReference type="GO" id="GO:0016887">
    <property type="term" value="F:ATP hydrolysis activity"/>
    <property type="evidence" value="ECO:0007669"/>
    <property type="project" value="InterPro"/>
</dbReference>
<dbReference type="Pfam" id="PF07728">
    <property type="entry name" value="AAA_5"/>
    <property type="match status" value="1"/>
</dbReference>
<dbReference type="PANTHER" id="PTHR37291:SF1">
    <property type="entry name" value="TYPE IV METHYL-DIRECTED RESTRICTION ENZYME ECOKMCRB SUBUNIT"/>
    <property type="match status" value="1"/>
</dbReference>